<evidence type="ECO:0000259" key="5">
    <source>
        <dbReference type="PROSITE" id="PS51462"/>
    </source>
</evidence>
<dbReference type="Pfam" id="PF00293">
    <property type="entry name" value="NUDIX"/>
    <property type="match status" value="1"/>
</dbReference>
<feature type="domain" description="Nudix hydrolase" evidence="5">
    <location>
        <begin position="1"/>
        <end position="131"/>
    </location>
</feature>
<comment type="similarity">
    <text evidence="4">Belongs to the Nudix hydrolase family.</text>
</comment>
<accession>A0A850EQR8</accession>
<dbReference type="EMBL" id="JABWCS010000212">
    <property type="protein sequence ID" value="NUU62089.1"/>
    <property type="molecule type" value="Genomic_DNA"/>
</dbReference>
<gene>
    <name evidence="6" type="ORF">HPT30_17230</name>
</gene>
<dbReference type="RefSeq" id="WP_175372580.1">
    <property type="nucleotide sequence ID" value="NZ_JABWCS010000212.1"/>
</dbReference>
<proteinExistence type="inferred from homology"/>
<sequence length="142" mass="16189">MKRIDVTYVLITDLSRSKVLMVHNIDRDSDSWSLPGGTVEHNETLEQAAIREAKEETGLDIEVFGLVALNECKFEKQNEHALFFTFRAAVIGGNEEIVRPEEISTIAWIDIEKAEELMPYYQEGIRKLIEGNEVTYLNQGSE</sequence>
<name>A0A850EQR8_9BACL</name>
<evidence type="ECO:0000313" key="6">
    <source>
        <dbReference type="EMBL" id="NUU62089.1"/>
    </source>
</evidence>
<dbReference type="SUPFAM" id="SSF55811">
    <property type="entry name" value="Nudix"/>
    <property type="match status" value="1"/>
</dbReference>
<comment type="caution">
    <text evidence="6">The sequence shown here is derived from an EMBL/GenBank/DDBJ whole genome shotgun (WGS) entry which is preliminary data.</text>
</comment>
<dbReference type="PRINTS" id="PR00502">
    <property type="entry name" value="NUDIXFAMILY"/>
</dbReference>
<dbReference type="Proteomes" id="UP000564806">
    <property type="component" value="Unassembled WGS sequence"/>
</dbReference>
<reference evidence="6" key="1">
    <citation type="submission" date="2020-06" db="EMBL/GenBank/DDBJ databases">
        <title>Paenibacillus sp. nov., isolated from soil.</title>
        <authorList>
            <person name="Seo Y.L."/>
        </authorList>
    </citation>
    <scope>NUCLEOTIDE SEQUENCE [LARGE SCALE GENOMIC DNA]</scope>
    <source>
        <strain evidence="6">JW14</strain>
    </source>
</reference>
<keyword evidence="7" id="KW-1185">Reference proteome</keyword>
<evidence type="ECO:0000256" key="4">
    <source>
        <dbReference type="RuleBase" id="RU003476"/>
    </source>
</evidence>
<evidence type="ECO:0000256" key="2">
    <source>
        <dbReference type="ARBA" id="ARBA00022801"/>
    </source>
</evidence>
<dbReference type="PROSITE" id="PS00893">
    <property type="entry name" value="NUDIX_BOX"/>
    <property type="match status" value="1"/>
</dbReference>
<keyword evidence="3" id="KW-0460">Magnesium</keyword>
<protein>
    <submittedName>
        <fullName evidence="6">NUDIX hydrolase</fullName>
    </submittedName>
</protein>
<dbReference type="PANTHER" id="PTHR43046">
    <property type="entry name" value="GDP-MANNOSE MANNOSYL HYDROLASE"/>
    <property type="match status" value="1"/>
</dbReference>
<keyword evidence="2 4" id="KW-0378">Hydrolase</keyword>
<evidence type="ECO:0000256" key="3">
    <source>
        <dbReference type="ARBA" id="ARBA00022842"/>
    </source>
</evidence>
<dbReference type="PANTHER" id="PTHR43046:SF12">
    <property type="entry name" value="GDP-MANNOSE MANNOSYL HYDROLASE"/>
    <property type="match status" value="1"/>
</dbReference>
<dbReference type="PROSITE" id="PS51462">
    <property type="entry name" value="NUDIX"/>
    <property type="match status" value="1"/>
</dbReference>
<dbReference type="InterPro" id="IPR020084">
    <property type="entry name" value="NUDIX_hydrolase_CS"/>
</dbReference>
<dbReference type="CDD" id="cd02883">
    <property type="entry name" value="NUDIX_Hydrolase"/>
    <property type="match status" value="1"/>
</dbReference>
<dbReference type="InterPro" id="IPR015797">
    <property type="entry name" value="NUDIX_hydrolase-like_dom_sf"/>
</dbReference>
<dbReference type="InterPro" id="IPR020476">
    <property type="entry name" value="Nudix_hydrolase"/>
</dbReference>
<dbReference type="AlphaFoldDB" id="A0A850EQR8"/>
<dbReference type="Gene3D" id="3.90.79.10">
    <property type="entry name" value="Nucleoside Triphosphate Pyrophosphohydrolase"/>
    <property type="match status" value="1"/>
</dbReference>
<evidence type="ECO:0000256" key="1">
    <source>
        <dbReference type="ARBA" id="ARBA00001946"/>
    </source>
</evidence>
<dbReference type="InterPro" id="IPR000086">
    <property type="entry name" value="NUDIX_hydrolase_dom"/>
</dbReference>
<comment type="cofactor">
    <cofactor evidence="1">
        <name>Mg(2+)</name>
        <dbReference type="ChEBI" id="CHEBI:18420"/>
    </cofactor>
</comment>
<evidence type="ECO:0000313" key="7">
    <source>
        <dbReference type="Proteomes" id="UP000564806"/>
    </source>
</evidence>
<dbReference type="GO" id="GO:0016787">
    <property type="term" value="F:hydrolase activity"/>
    <property type="evidence" value="ECO:0007669"/>
    <property type="project" value="UniProtKB-KW"/>
</dbReference>
<organism evidence="6 7">
    <name type="scientific">Paenibacillus agri</name>
    <dbReference type="NCBI Taxonomy" id="2744309"/>
    <lineage>
        <taxon>Bacteria</taxon>
        <taxon>Bacillati</taxon>
        <taxon>Bacillota</taxon>
        <taxon>Bacilli</taxon>
        <taxon>Bacillales</taxon>
        <taxon>Paenibacillaceae</taxon>
        <taxon>Paenibacillus</taxon>
    </lineage>
</organism>